<comment type="cofactor">
    <cofactor evidence="1">
        <name>Zn(2+)</name>
        <dbReference type="ChEBI" id="CHEBI:29105"/>
    </cofactor>
</comment>
<dbReference type="InterPro" id="IPR020549">
    <property type="entry name" value="YbeY_CS"/>
</dbReference>
<dbReference type="HAMAP" id="MF_00009">
    <property type="entry name" value="Endoribonucl_YbeY"/>
    <property type="match status" value="1"/>
</dbReference>
<name>A0A0N1I1C3_LEPSE</name>
<sequence>MKAFTGVKISGATPAVRGTLYYLIHTLLTLERVPYDAQLCIHVVSLQHMHCLNQRFRRVNRPTDVLTFAQTGATDRFVNDLLFGDADGGGDHHVNIGSSTEYGQSLPRLSCSTADVGQSPPHSMLRSALVELGDIFVCLEYMQKRCNASPSRCLPLVPYLEASMVHATLHALGYDHTSPQELQRMVRREQQLGRRLAALSRRCPGYLPPLDIWASD</sequence>
<dbReference type="OMA" id="VELSIHF"/>
<evidence type="ECO:0000256" key="3">
    <source>
        <dbReference type="ARBA" id="ARBA00022722"/>
    </source>
</evidence>
<keyword evidence="7" id="KW-0862">Zinc</keyword>
<evidence type="ECO:0000313" key="9">
    <source>
        <dbReference type="Proteomes" id="UP000038009"/>
    </source>
</evidence>
<dbReference type="VEuPathDB" id="TriTrypDB:Lsey_0224_0040"/>
<keyword evidence="4" id="KW-0479">Metal-binding</keyword>
<dbReference type="GO" id="GO:0006364">
    <property type="term" value="P:rRNA processing"/>
    <property type="evidence" value="ECO:0007669"/>
    <property type="project" value="InterPro"/>
</dbReference>
<dbReference type="Pfam" id="PF02130">
    <property type="entry name" value="YbeY"/>
    <property type="match status" value="1"/>
</dbReference>
<evidence type="ECO:0000256" key="1">
    <source>
        <dbReference type="ARBA" id="ARBA00001947"/>
    </source>
</evidence>
<evidence type="ECO:0000256" key="5">
    <source>
        <dbReference type="ARBA" id="ARBA00022759"/>
    </source>
</evidence>
<dbReference type="SUPFAM" id="SSF55486">
    <property type="entry name" value="Metalloproteases ('zincins'), catalytic domain"/>
    <property type="match status" value="1"/>
</dbReference>
<dbReference type="Proteomes" id="UP000038009">
    <property type="component" value="Unassembled WGS sequence"/>
</dbReference>
<evidence type="ECO:0000313" key="8">
    <source>
        <dbReference type="EMBL" id="KPI84878.1"/>
    </source>
</evidence>
<organism evidence="8 9">
    <name type="scientific">Leptomonas seymouri</name>
    <dbReference type="NCBI Taxonomy" id="5684"/>
    <lineage>
        <taxon>Eukaryota</taxon>
        <taxon>Discoba</taxon>
        <taxon>Euglenozoa</taxon>
        <taxon>Kinetoplastea</taxon>
        <taxon>Metakinetoplastina</taxon>
        <taxon>Trypanosomatida</taxon>
        <taxon>Trypanosomatidae</taxon>
        <taxon>Leishmaniinae</taxon>
        <taxon>Leptomonas</taxon>
    </lineage>
</organism>
<dbReference type="AlphaFoldDB" id="A0A0N1I1C3"/>
<evidence type="ECO:0008006" key="10">
    <source>
        <dbReference type="Google" id="ProtNLM"/>
    </source>
</evidence>
<comment type="similarity">
    <text evidence="2">Belongs to the endoribonuclease YbeY family.</text>
</comment>
<dbReference type="EMBL" id="LJSK01000224">
    <property type="protein sequence ID" value="KPI84878.1"/>
    <property type="molecule type" value="Genomic_DNA"/>
</dbReference>
<evidence type="ECO:0000256" key="4">
    <source>
        <dbReference type="ARBA" id="ARBA00022723"/>
    </source>
</evidence>
<evidence type="ECO:0000256" key="2">
    <source>
        <dbReference type="ARBA" id="ARBA00010875"/>
    </source>
</evidence>
<dbReference type="GO" id="GO:0004519">
    <property type="term" value="F:endonuclease activity"/>
    <property type="evidence" value="ECO:0007669"/>
    <property type="project" value="UniProtKB-KW"/>
</dbReference>
<protein>
    <recommendedName>
        <fullName evidence="10">rRNA maturation factor</fullName>
    </recommendedName>
</protein>
<dbReference type="GO" id="GO:0004222">
    <property type="term" value="F:metalloendopeptidase activity"/>
    <property type="evidence" value="ECO:0007669"/>
    <property type="project" value="InterPro"/>
</dbReference>
<proteinExistence type="inferred from homology"/>
<dbReference type="InterPro" id="IPR023091">
    <property type="entry name" value="MetalPrtase_cat_dom_sf_prd"/>
</dbReference>
<evidence type="ECO:0000256" key="6">
    <source>
        <dbReference type="ARBA" id="ARBA00022801"/>
    </source>
</evidence>
<evidence type="ECO:0000256" key="7">
    <source>
        <dbReference type="ARBA" id="ARBA00022833"/>
    </source>
</evidence>
<dbReference type="InterPro" id="IPR002036">
    <property type="entry name" value="YbeY"/>
</dbReference>
<dbReference type="GO" id="GO:0046872">
    <property type="term" value="F:metal ion binding"/>
    <property type="evidence" value="ECO:0007669"/>
    <property type="project" value="UniProtKB-KW"/>
</dbReference>
<keyword evidence="3" id="KW-0540">Nuclease</keyword>
<accession>A0A0N1I1C3</accession>
<keyword evidence="6" id="KW-0378">Hydrolase</keyword>
<gene>
    <name evidence="8" type="ORF">ABL78_6060</name>
</gene>
<dbReference type="OrthoDB" id="27226at2759"/>
<reference evidence="8 9" key="1">
    <citation type="journal article" date="2015" name="PLoS Pathog.">
        <title>Leptomonas seymouri: Adaptations to the Dixenous Life Cycle Analyzed by Genome Sequencing, Transcriptome Profiling and Co-infection with Leishmania donovani.</title>
        <authorList>
            <person name="Kraeva N."/>
            <person name="Butenko A."/>
            <person name="Hlavacova J."/>
            <person name="Kostygov A."/>
            <person name="Myskova J."/>
            <person name="Grybchuk D."/>
            <person name="Lestinova T."/>
            <person name="Votypka J."/>
            <person name="Volf P."/>
            <person name="Opperdoes F."/>
            <person name="Flegontov P."/>
            <person name="Lukes J."/>
            <person name="Yurchenko V."/>
        </authorList>
    </citation>
    <scope>NUCLEOTIDE SEQUENCE [LARGE SCALE GENOMIC DNA]</scope>
    <source>
        <strain evidence="8 9">ATCC 30220</strain>
    </source>
</reference>
<dbReference type="PROSITE" id="PS01306">
    <property type="entry name" value="UPF0054"/>
    <property type="match status" value="1"/>
</dbReference>
<keyword evidence="9" id="KW-1185">Reference proteome</keyword>
<keyword evidence="5" id="KW-0255">Endonuclease</keyword>
<dbReference type="Gene3D" id="3.40.390.30">
    <property type="entry name" value="Metalloproteases ('zincins'), catalytic domain"/>
    <property type="match status" value="1"/>
</dbReference>
<comment type="caution">
    <text evidence="8">The sequence shown here is derived from an EMBL/GenBank/DDBJ whole genome shotgun (WGS) entry which is preliminary data.</text>
</comment>